<dbReference type="SMART" id="SM00530">
    <property type="entry name" value="HTH_XRE"/>
    <property type="match status" value="1"/>
</dbReference>
<feature type="domain" description="HTH cro/C1-type" evidence="1">
    <location>
        <begin position="36"/>
        <end position="88"/>
    </location>
</feature>
<reference evidence="2" key="2">
    <citation type="submission" date="2021-04" db="EMBL/GenBank/DDBJ databases">
        <authorList>
            <person name="Gilroy R."/>
        </authorList>
    </citation>
    <scope>NUCLEOTIDE SEQUENCE</scope>
    <source>
        <strain evidence="2">ChiGjej4B4-7305</strain>
    </source>
</reference>
<dbReference type="GO" id="GO:0003677">
    <property type="term" value="F:DNA binding"/>
    <property type="evidence" value="ECO:0007669"/>
    <property type="project" value="InterPro"/>
</dbReference>
<protein>
    <submittedName>
        <fullName evidence="2">Helix-turn-helix domain-containing protein</fullName>
    </submittedName>
</protein>
<dbReference type="EMBL" id="DXBY01000249">
    <property type="protein sequence ID" value="HIZ36977.1"/>
    <property type="molecule type" value="Genomic_DNA"/>
</dbReference>
<organism evidence="2 3">
    <name type="scientific">Candidatus Ruania gallistercoris</name>
    <dbReference type="NCBI Taxonomy" id="2838746"/>
    <lineage>
        <taxon>Bacteria</taxon>
        <taxon>Bacillati</taxon>
        <taxon>Actinomycetota</taxon>
        <taxon>Actinomycetes</taxon>
        <taxon>Micrococcales</taxon>
        <taxon>Ruaniaceae</taxon>
        <taxon>Ruania</taxon>
    </lineage>
</organism>
<dbReference type="AlphaFoldDB" id="A0A9D2EGS5"/>
<dbReference type="InterPro" id="IPR010982">
    <property type="entry name" value="Lambda_DNA-bd_dom_sf"/>
</dbReference>
<evidence type="ECO:0000313" key="2">
    <source>
        <dbReference type="EMBL" id="HIZ36977.1"/>
    </source>
</evidence>
<proteinExistence type="predicted"/>
<evidence type="ECO:0000259" key="1">
    <source>
        <dbReference type="PROSITE" id="PS50943"/>
    </source>
</evidence>
<reference evidence="2" key="1">
    <citation type="journal article" date="2021" name="PeerJ">
        <title>Extensive microbial diversity within the chicken gut microbiome revealed by metagenomics and culture.</title>
        <authorList>
            <person name="Gilroy R."/>
            <person name="Ravi A."/>
            <person name="Getino M."/>
            <person name="Pursley I."/>
            <person name="Horton D.L."/>
            <person name="Alikhan N.F."/>
            <person name="Baker D."/>
            <person name="Gharbi K."/>
            <person name="Hall N."/>
            <person name="Watson M."/>
            <person name="Adriaenssens E.M."/>
            <person name="Foster-Nyarko E."/>
            <person name="Jarju S."/>
            <person name="Secka A."/>
            <person name="Antonio M."/>
            <person name="Oren A."/>
            <person name="Chaudhuri R.R."/>
            <person name="La Ragione R."/>
            <person name="Hildebrand F."/>
            <person name="Pallen M.J."/>
        </authorList>
    </citation>
    <scope>NUCLEOTIDE SEQUENCE</scope>
    <source>
        <strain evidence="2">ChiGjej4B4-7305</strain>
    </source>
</reference>
<dbReference type="SUPFAM" id="SSF47413">
    <property type="entry name" value="lambda repressor-like DNA-binding domains"/>
    <property type="match status" value="1"/>
</dbReference>
<dbReference type="CDD" id="cd00093">
    <property type="entry name" value="HTH_XRE"/>
    <property type="match status" value="1"/>
</dbReference>
<evidence type="ECO:0000313" key="3">
    <source>
        <dbReference type="Proteomes" id="UP000824037"/>
    </source>
</evidence>
<sequence length="95" mass="10471">MSQIVDIAAMSTYDDMVTTSGTLLNARSLPRLGTAVRTLRTRRGWTQLDLAQRAGVSRQWLIKLEAGKTPGLEVGMILQVLDSLDASLMIRDEQP</sequence>
<accession>A0A9D2EGS5</accession>
<dbReference type="Proteomes" id="UP000824037">
    <property type="component" value="Unassembled WGS sequence"/>
</dbReference>
<comment type="caution">
    <text evidence="2">The sequence shown here is derived from an EMBL/GenBank/DDBJ whole genome shotgun (WGS) entry which is preliminary data.</text>
</comment>
<name>A0A9D2EGS5_9MICO</name>
<dbReference type="InterPro" id="IPR001387">
    <property type="entry name" value="Cro/C1-type_HTH"/>
</dbReference>
<gene>
    <name evidence="2" type="ORF">H9815_14485</name>
</gene>
<dbReference type="Gene3D" id="1.10.260.40">
    <property type="entry name" value="lambda repressor-like DNA-binding domains"/>
    <property type="match status" value="1"/>
</dbReference>
<dbReference type="Pfam" id="PF13560">
    <property type="entry name" value="HTH_31"/>
    <property type="match status" value="1"/>
</dbReference>
<dbReference type="PROSITE" id="PS50943">
    <property type="entry name" value="HTH_CROC1"/>
    <property type="match status" value="1"/>
</dbReference>